<proteinExistence type="predicted"/>
<evidence type="ECO:0000313" key="3">
    <source>
        <dbReference type="Proteomes" id="UP000585474"/>
    </source>
</evidence>
<evidence type="ECO:0000313" key="2">
    <source>
        <dbReference type="EMBL" id="GFS44982.1"/>
    </source>
</evidence>
<protein>
    <submittedName>
        <fullName evidence="2">Uncharacterized protein</fullName>
    </submittedName>
</protein>
<comment type="caution">
    <text evidence="2">The sequence shown here is derived from an EMBL/GenBank/DDBJ whole genome shotgun (WGS) entry which is preliminary data.</text>
</comment>
<organism evidence="2 3">
    <name type="scientific">Actinidia rufa</name>
    <dbReference type="NCBI Taxonomy" id="165716"/>
    <lineage>
        <taxon>Eukaryota</taxon>
        <taxon>Viridiplantae</taxon>
        <taxon>Streptophyta</taxon>
        <taxon>Embryophyta</taxon>
        <taxon>Tracheophyta</taxon>
        <taxon>Spermatophyta</taxon>
        <taxon>Magnoliopsida</taxon>
        <taxon>eudicotyledons</taxon>
        <taxon>Gunneridae</taxon>
        <taxon>Pentapetalae</taxon>
        <taxon>asterids</taxon>
        <taxon>Ericales</taxon>
        <taxon>Actinidiaceae</taxon>
        <taxon>Actinidia</taxon>
    </lineage>
</organism>
<dbReference type="Proteomes" id="UP000585474">
    <property type="component" value="Unassembled WGS sequence"/>
</dbReference>
<sequence length="115" mass="12855">MHLRSCLLPRPSASNTMDNRSHTMAGNNQAPNLEGLHREMHEIAKQIRIMNENKARLIQHLATNNPPPPATPIPAEIEWSLYSRRLGDHEFGVVKALVGPEIANPDCQAYDLGEK</sequence>
<gene>
    <name evidence="2" type="ORF">Acr_00g0093360</name>
</gene>
<reference evidence="3" key="1">
    <citation type="submission" date="2019-07" db="EMBL/GenBank/DDBJ databases">
        <title>De Novo Assembly of kiwifruit Actinidia rufa.</title>
        <authorList>
            <person name="Sugita-Konishi S."/>
            <person name="Sato K."/>
            <person name="Mori E."/>
            <person name="Abe Y."/>
            <person name="Kisaki G."/>
            <person name="Hamano K."/>
            <person name="Suezawa K."/>
            <person name="Otani M."/>
            <person name="Fukuda T."/>
            <person name="Manabe T."/>
            <person name="Gomi K."/>
            <person name="Tabuchi M."/>
            <person name="Akimitsu K."/>
            <person name="Kataoka I."/>
        </authorList>
    </citation>
    <scope>NUCLEOTIDE SEQUENCE [LARGE SCALE GENOMIC DNA]</scope>
    <source>
        <strain evidence="3">cv. Fuchu</strain>
    </source>
</reference>
<evidence type="ECO:0000256" key="1">
    <source>
        <dbReference type="SAM" id="MobiDB-lite"/>
    </source>
</evidence>
<accession>A0A7J0DXV3</accession>
<keyword evidence="3" id="KW-1185">Reference proteome</keyword>
<feature type="region of interest" description="Disordered" evidence="1">
    <location>
        <begin position="1"/>
        <end position="32"/>
    </location>
</feature>
<dbReference type="EMBL" id="BJWL01000442">
    <property type="protein sequence ID" value="GFS44982.1"/>
    <property type="molecule type" value="Genomic_DNA"/>
</dbReference>
<feature type="compositionally biased region" description="Polar residues" evidence="1">
    <location>
        <begin position="12"/>
        <end position="31"/>
    </location>
</feature>
<dbReference type="AlphaFoldDB" id="A0A7J0DXV3"/>
<name>A0A7J0DXV3_9ERIC</name>